<dbReference type="EMBL" id="GGEC01036217">
    <property type="protein sequence ID" value="MBX16701.1"/>
    <property type="molecule type" value="Transcribed_RNA"/>
</dbReference>
<feature type="transmembrane region" description="Helical" evidence="1">
    <location>
        <begin position="45"/>
        <end position="62"/>
    </location>
</feature>
<sequence length="63" mass="7778">MKTQVPFRAEKVMSNFLQNGNLYMAKWRHLKHSCNSVLFRNEMRLVFNIYNILFIKNWLWLFP</sequence>
<keyword evidence="1" id="KW-1133">Transmembrane helix</keyword>
<keyword evidence="1" id="KW-0472">Membrane</keyword>
<keyword evidence="1" id="KW-0812">Transmembrane</keyword>
<name>A0A2P2LFF3_RHIMU</name>
<evidence type="ECO:0000256" key="1">
    <source>
        <dbReference type="SAM" id="Phobius"/>
    </source>
</evidence>
<dbReference type="AlphaFoldDB" id="A0A2P2LFF3"/>
<evidence type="ECO:0000313" key="2">
    <source>
        <dbReference type="EMBL" id="MBX16701.1"/>
    </source>
</evidence>
<protein>
    <submittedName>
        <fullName evidence="2">Uncharacterized protein</fullName>
    </submittedName>
</protein>
<accession>A0A2P2LFF3</accession>
<proteinExistence type="predicted"/>
<reference evidence="2" key="1">
    <citation type="submission" date="2018-02" db="EMBL/GenBank/DDBJ databases">
        <title>Rhizophora mucronata_Transcriptome.</title>
        <authorList>
            <person name="Meera S.P."/>
            <person name="Sreeshan A."/>
            <person name="Augustine A."/>
        </authorList>
    </citation>
    <scope>NUCLEOTIDE SEQUENCE</scope>
    <source>
        <tissue evidence="2">Leaf</tissue>
    </source>
</reference>
<organism evidence="2">
    <name type="scientific">Rhizophora mucronata</name>
    <name type="common">Asiatic mangrove</name>
    <dbReference type="NCBI Taxonomy" id="61149"/>
    <lineage>
        <taxon>Eukaryota</taxon>
        <taxon>Viridiplantae</taxon>
        <taxon>Streptophyta</taxon>
        <taxon>Embryophyta</taxon>
        <taxon>Tracheophyta</taxon>
        <taxon>Spermatophyta</taxon>
        <taxon>Magnoliopsida</taxon>
        <taxon>eudicotyledons</taxon>
        <taxon>Gunneridae</taxon>
        <taxon>Pentapetalae</taxon>
        <taxon>rosids</taxon>
        <taxon>fabids</taxon>
        <taxon>Malpighiales</taxon>
        <taxon>Rhizophoraceae</taxon>
        <taxon>Rhizophora</taxon>
    </lineage>
</organism>